<protein>
    <submittedName>
        <fullName evidence="11">Cytochrome P450</fullName>
    </submittedName>
</protein>
<dbReference type="PANTHER" id="PTHR24287:SF1">
    <property type="entry name" value="P450, PUTATIVE (EUROFUNG)-RELATED"/>
    <property type="match status" value="1"/>
</dbReference>
<dbReference type="GO" id="GO:0020037">
    <property type="term" value="F:heme binding"/>
    <property type="evidence" value="ECO:0007669"/>
    <property type="project" value="InterPro"/>
</dbReference>
<evidence type="ECO:0000256" key="4">
    <source>
        <dbReference type="ARBA" id="ARBA00022723"/>
    </source>
</evidence>
<evidence type="ECO:0000256" key="7">
    <source>
        <dbReference type="ARBA" id="ARBA00023033"/>
    </source>
</evidence>
<organism evidence="11 12">
    <name type="scientific">Favolaschia claudopus</name>
    <dbReference type="NCBI Taxonomy" id="2862362"/>
    <lineage>
        <taxon>Eukaryota</taxon>
        <taxon>Fungi</taxon>
        <taxon>Dikarya</taxon>
        <taxon>Basidiomycota</taxon>
        <taxon>Agaricomycotina</taxon>
        <taxon>Agaricomycetes</taxon>
        <taxon>Agaricomycetidae</taxon>
        <taxon>Agaricales</taxon>
        <taxon>Marasmiineae</taxon>
        <taxon>Mycenaceae</taxon>
        <taxon>Favolaschia</taxon>
    </lineage>
</organism>
<keyword evidence="6 8" id="KW-0408">Iron</keyword>
<dbReference type="PANTHER" id="PTHR24287">
    <property type="entry name" value="P450, PUTATIVE (EUROFUNG)-RELATED"/>
    <property type="match status" value="1"/>
</dbReference>
<dbReference type="InterPro" id="IPR047146">
    <property type="entry name" value="Cyt_P450_E_CYP52_fungi"/>
</dbReference>
<keyword evidence="7 9" id="KW-0503">Monooxygenase</keyword>
<dbReference type="GO" id="GO:0004497">
    <property type="term" value="F:monooxygenase activity"/>
    <property type="evidence" value="ECO:0007669"/>
    <property type="project" value="UniProtKB-KW"/>
</dbReference>
<evidence type="ECO:0000256" key="2">
    <source>
        <dbReference type="ARBA" id="ARBA00010617"/>
    </source>
</evidence>
<evidence type="ECO:0000313" key="11">
    <source>
        <dbReference type="EMBL" id="KAK7038540.1"/>
    </source>
</evidence>
<comment type="caution">
    <text evidence="11">The sequence shown here is derived from an EMBL/GenBank/DDBJ whole genome shotgun (WGS) entry which is preliminary data.</text>
</comment>
<evidence type="ECO:0000256" key="6">
    <source>
        <dbReference type="ARBA" id="ARBA00023004"/>
    </source>
</evidence>
<gene>
    <name evidence="11" type="ORF">R3P38DRAFT_3391686</name>
</gene>
<evidence type="ECO:0000313" key="12">
    <source>
        <dbReference type="Proteomes" id="UP001362999"/>
    </source>
</evidence>
<dbReference type="InterPro" id="IPR017972">
    <property type="entry name" value="Cyt_P450_CS"/>
</dbReference>
<evidence type="ECO:0000256" key="3">
    <source>
        <dbReference type="ARBA" id="ARBA00022617"/>
    </source>
</evidence>
<dbReference type="GO" id="GO:0016705">
    <property type="term" value="F:oxidoreductase activity, acting on paired donors, with incorporation or reduction of molecular oxygen"/>
    <property type="evidence" value="ECO:0007669"/>
    <property type="project" value="InterPro"/>
</dbReference>
<dbReference type="PRINTS" id="PR00463">
    <property type="entry name" value="EP450I"/>
</dbReference>
<dbReference type="EMBL" id="JAWWNJ010000017">
    <property type="protein sequence ID" value="KAK7038540.1"/>
    <property type="molecule type" value="Genomic_DNA"/>
</dbReference>
<feature type="compositionally biased region" description="Low complexity" evidence="10">
    <location>
        <begin position="252"/>
        <end position="277"/>
    </location>
</feature>
<evidence type="ECO:0000256" key="10">
    <source>
        <dbReference type="SAM" id="MobiDB-lite"/>
    </source>
</evidence>
<dbReference type="Proteomes" id="UP001362999">
    <property type="component" value="Unassembled WGS sequence"/>
</dbReference>
<keyword evidence="4 8" id="KW-0479">Metal-binding</keyword>
<evidence type="ECO:0000256" key="1">
    <source>
        <dbReference type="ARBA" id="ARBA00001971"/>
    </source>
</evidence>
<evidence type="ECO:0000256" key="5">
    <source>
        <dbReference type="ARBA" id="ARBA00023002"/>
    </source>
</evidence>
<dbReference type="Gene3D" id="1.10.630.10">
    <property type="entry name" value="Cytochrome P450"/>
    <property type="match status" value="1"/>
</dbReference>
<sequence length="623" mass="70267">MSLPPGIRYLLKLLPTLLTPPFTVYFAKWFAETYLNLQISRGLVASLCFFSLPIVFTARVQYSLYKDRRAAASHGAILPPTIPAWWGGIDLLIAAVKTQASQYPGEGLAILAKSLGNIYNLRILFKDMFFTFEPEHVKIILATEANSFEKGEDLRVIFQPLLGSGIFSVDGDLWKFHRAMTRPFFTRERFSDYELFDRHSLEAINVMKNRLREGHPIDFQDLVARFGLDSSSEFLFGKNPRTLTAGLPYPPNASSSSPSSSSPSSSSPSTSNTPSSSDRSNTFGHALDLAQHISIERGAAGALWPLTEFWRDRIAEPMRVVHEFLDPILSEAVSRREGAAADSDAEKSTDEHTKNEIKDRQVQEGETLVDHLLHYTQDRTILRDEILNISMAGRDTNACLLTFLVYMLTSHSNVQTKLREEILNTVGASRAPTPEDFRDMKYLRAVINETLRLYAPVAINFRSSTKPVLLPSMTPGGKPYYVPANTKVAYSVLVMHRRKDLWGPDALEWDPDRFIDERLHKYLTPNPFIFLPFNAGPRICLGQQFAYHEASFFLVRLLQSFSDIALAQSVAPVSPSPRHPSAEPDPLGWKQRERLPIRMHLTLYLKGGLWVKMTETDDNTVVD</sequence>
<dbReference type="CDD" id="cd11063">
    <property type="entry name" value="CYP52"/>
    <property type="match status" value="1"/>
</dbReference>
<dbReference type="Pfam" id="PF00067">
    <property type="entry name" value="p450"/>
    <property type="match status" value="1"/>
</dbReference>
<keyword evidence="12" id="KW-1185">Reference proteome</keyword>
<evidence type="ECO:0000256" key="8">
    <source>
        <dbReference type="PIRSR" id="PIRSR602401-1"/>
    </source>
</evidence>
<comment type="similarity">
    <text evidence="2 9">Belongs to the cytochrome P450 family.</text>
</comment>
<dbReference type="AlphaFoldDB" id="A0AAW0CHZ5"/>
<dbReference type="PROSITE" id="PS00086">
    <property type="entry name" value="CYTOCHROME_P450"/>
    <property type="match status" value="1"/>
</dbReference>
<dbReference type="InterPro" id="IPR036396">
    <property type="entry name" value="Cyt_P450_sf"/>
</dbReference>
<feature type="region of interest" description="Disordered" evidence="10">
    <location>
        <begin position="336"/>
        <end position="362"/>
    </location>
</feature>
<feature type="binding site" description="axial binding residue" evidence="8">
    <location>
        <position position="540"/>
    </location>
    <ligand>
        <name>heme</name>
        <dbReference type="ChEBI" id="CHEBI:30413"/>
    </ligand>
    <ligandPart>
        <name>Fe</name>
        <dbReference type="ChEBI" id="CHEBI:18248"/>
    </ligandPart>
</feature>
<evidence type="ECO:0000256" key="9">
    <source>
        <dbReference type="RuleBase" id="RU000461"/>
    </source>
</evidence>
<dbReference type="SUPFAM" id="SSF48264">
    <property type="entry name" value="Cytochrome P450"/>
    <property type="match status" value="1"/>
</dbReference>
<keyword evidence="5 9" id="KW-0560">Oxidoreductase</keyword>
<feature type="region of interest" description="Disordered" evidence="10">
    <location>
        <begin position="246"/>
        <end position="282"/>
    </location>
</feature>
<name>A0AAW0CHZ5_9AGAR</name>
<proteinExistence type="inferred from homology"/>
<dbReference type="InterPro" id="IPR001128">
    <property type="entry name" value="Cyt_P450"/>
</dbReference>
<dbReference type="PRINTS" id="PR00385">
    <property type="entry name" value="P450"/>
</dbReference>
<dbReference type="GO" id="GO:0005506">
    <property type="term" value="F:iron ion binding"/>
    <property type="evidence" value="ECO:0007669"/>
    <property type="project" value="InterPro"/>
</dbReference>
<accession>A0AAW0CHZ5</accession>
<keyword evidence="3 8" id="KW-0349">Heme</keyword>
<dbReference type="InterPro" id="IPR002401">
    <property type="entry name" value="Cyt_P450_E_grp-I"/>
</dbReference>
<reference evidence="11 12" key="1">
    <citation type="journal article" date="2024" name="J Genomics">
        <title>Draft genome sequencing and assembly of Favolaschia claudopus CIRM-BRFM 2984 isolated from oak limbs.</title>
        <authorList>
            <person name="Navarro D."/>
            <person name="Drula E."/>
            <person name="Chaduli D."/>
            <person name="Cazenave R."/>
            <person name="Ahrendt S."/>
            <person name="Wang J."/>
            <person name="Lipzen A."/>
            <person name="Daum C."/>
            <person name="Barry K."/>
            <person name="Grigoriev I.V."/>
            <person name="Favel A."/>
            <person name="Rosso M.N."/>
            <person name="Martin F."/>
        </authorList>
    </citation>
    <scope>NUCLEOTIDE SEQUENCE [LARGE SCALE GENOMIC DNA]</scope>
    <source>
        <strain evidence="11 12">CIRM-BRFM 2984</strain>
    </source>
</reference>
<comment type="cofactor">
    <cofactor evidence="1 8">
        <name>heme</name>
        <dbReference type="ChEBI" id="CHEBI:30413"/>
    </cofactor>
</comment>